<proteinExistence type="predicted"/>
<organism evidence="1 2">
    <name type="scientific">Mycobacterium gastri</name>
    <dbReference type="NCBI Taxonomy" id="1777"/>
    <lineage>
        <taxon>Bacteria</taxon>
        <taxon>Bacillati</taxon>
        <taxon>Actinomycetota</taxon>
        <taxon>Actinomycetes</taxon>
        <taxon>Mycobacteriales</taxon>
        <taxon>Mycobacteriaceae</taxon>
        <taxon>Mycobacterium</taxon>
    </lineage>
</organism>
<evidence type="ECO:0000313" key="1">
    <source>
        <dbReference type="EMBL" id="ORV75485.1"/>
    </source>
</evidence>
<name>A0A1X1VYW1_MYCGS</name>
<evidence type="ECO:0000313" key="2">
    <source>
        <dbReference type="Proteomes" id="UP000193738"/>
    </source>
</evidence>
<sequence length="296" mass="33000">MTVASLTRALVARHATGRADVYDAALLDVAQDHLLFLLAQAANFGDGRLVFKGGTSLRKCRLGNAGRFSTDLDFSAPDDDVVLEVCGLIDGARVGGFEFGIVSTRGDGRHWGLTVSHAELGEPRIAASVEFARRPLALPPEPLPFVPLPIHRAYGFPLPTLPVVAEAEACAEKLARYRRVAFARDLYDLNHFASSTFDEPLVRRLWVLKVWADVIDDRRGNPPLRPEDILTVRREQDFEPDSIGVLTRPVDIPDWEARVRRRFAFLNDLDVNEQRWASCNERHRSEVQDALSALRG</sequence>
<evidence type="ECO:0008006" key="3">
    <source>
        <dbReference type="Google" id="ProtNLM"/>
    </source>
</evidence>
<gene>
    <name evidence="1" type="ORF">AWC07_01885</name>
</gene>
<comment type="caution">
    <text evidence="1">The sequence shown here is derived from an EMBL/GenBank/DDBJ whole genome shotgun (WGS) entry which is preliminary data.</text>
</comment>
<dbReference type="AlphaFoldDB" id="A0A1X1VYW1"/>
<protein>
    <recommendedName>
        <fullName evidence="3">Nucleotidyl transferase AbiEii/AbiGii toxin family protein</fullName>
    </recommendedName>
</protein>
<dbReference type="Proteomes" id="UP000193738">
    <property type="component" value="Unassembled WGS sequence"/>
</dbReference>
<reference evidence="1 2" key="1">
    <citation type="submission" date="2016-01" db="EMBL/GenBank/DDBJ databases">
        <title>The new phylogeny of the genus Mycobacterium.</title>
        <authorList>
            <person name="Tarcisio F."/>
            <person name="Conor M."/>
            <person name="Antonella G."/>
            <person name="Elisabetta G."/>
            <person name="Giulia F.S."/>
            <person name="Sara T."/>
            <person name="Anna F."/>
            <person name="Clotilde B."/>
            <person name="Roberto B."/>
            <person name="Veronica D.S."/>
            <person name="Fabio R."/>
            <person name="Monica P."/>
            <person name="Olivier J."/>
            <person name="Enrico T."/>
            <person name="Nicola S."/>
        </authorList>
    </citation>
    <scope>NUCLEOTIDE SEQUENCE [LARGE SCALE GENOMIC DNA]</scope>
    <source>
        <strain evidence="1 2">DSM 43505</strain>
    </source>
</reference>
<dbReference type="Gene3D" id="3.10.450.620">
    <property type="entry name" value="JHP933, nucleotidyltransferase-like core domain"/>
    <property type="match status" value="1"/>
</dbReference>
<accession>A0A1X1VYW1</accession>
<dbReference type="InterPro" id="IPR014942">
    <property type="entry name" value="AbiEii"/>
</dbReference>
<dbReference type="Pfam" id="PF08843">
    <property type="entry name" value="AbiEii"/>
    <property type="match status" value="1"/>
</dbReference>
<dbReference type="EMBL" id="LQOX01000046">
    <property type="protein sequence ID" value="ORV75485.1"/>
    <property type="molecule type" value="Genomic_DNA"/>
</dbReference>
<keyword evidence="2" id="KW-1185">Reference proteome</keyword>